<name>A0A5N0ENA9_9NOCA</name>
<reference evidence="1 2" key="1">
    <citation type="submission" date="2019-09" db="EMBL/GenBank/DDBJ databases">
        <authorList>
            <person name="Wang X."/>
        </authorList>
    </citation>
    <scope>NUCLEOTIDE SEQUENCE [LARGE SCALE GENOMIC DNA]</scope>
    <source>
        <strain evidence="1 2">CICC 11023</strain>
    </source>
</reference>
<proteinExistence type="predicted"/>
<gene>
    <name evidence="1" type="ORF">F3087_00715</name>
</gene>
<protein>
    <submittedName>
        <fullName evidence="1">Sigma-70 family RNA polymerase sigma factor</fullName>
    </submittedName>
</protein>
<dbReference type="EMBL" id="VXLC01000001">
    <property type="protein sequence ID" value="KAA8890918.1"/>
    <property type="molecule type" value="Genomic_DNA"/>
</dbReference>
<keyword evidence="2" id="KW-1185">Reference proteome</keyword>
<accession>A0A5N0ENA9</accession>
<dbReference type="Proteomes" id="UP000323876">
    <property type="component" value="Unassembled WGS sequence"/>
</dbReference>
<comment type="caution">
    <text evidence="1">The sequence shown here is derived from an EMBL/GenBank/DDBJ whole genome shotgun (WGS) entry which is preliminary data.</text>
</comment>
<evidence type="ECO:0000313" key="1">
    <source>
        <dbReference type="EMBL" id="KAA8890918.1"/>
    </source>
</evidence>
<sequence>MTVYQQRAAELARLRRAAIDEAHQTLGLNYTDIAAQLGITKGRVTQIRTSAPPQERAFFGVGPVSVGIPRRYGMEEGRNRPFFDAVDMTSQATVEDVLGRLAIAAVPLAIEPTTDAVPEGDAVLICGPKSAPVARVLLASDPYLDFEQVGGGQWWIRGKAPGTREWFDSPYRRVDQERSDVGYFARHVSPRGVTVHIAGITSVGSLGVIHWLAKNLRMLFLDNEDSSMCGVVRCDFDEKFAVESSSLLAGPYTW</sequence>
<organism evidence="1 2">
    <name type="scientific">Nocardia colli</name>
    <dbReference type="NCBI Taxonomy" id="2545717"/>
    <lineage>
        <taxon>Bacteria</taxon>
        <taxon>Bacillati</taxon>
        <taxon>Actinomycetota</taxon>
        <taxon>Actinomycetes</taxon>
        <taxon>Mycobacteriales</taxon>
        <taxon>Nocardiaceae</taxon>
        <taxon>Nocardia</taxon>
    </lineage>
</organism>
<dbReference type="OrthoDB" id="3681249at2"/>
<evidence type="ECO:0000313" key="2">
    <source>
        <dbReference type="Proteomes" id="UP000323876"/>
    </source>
</evidence>
<dbReference type="AlphaFoldDB" id="A0A5N0ENA9"/>